<reference evidence="1" key="1">
    <citation type="submission" date="2023-06" db="EMBL/GenBank/DDBJ databases">
        <title>Genome-scale phylogeny and comparative genomics of the fungal order Sordariales.</title>
        <authorList>
            <consortium name="Lawrence Berkeley National Laboratory"/>
            <person name="Hensen N."/>
            <person name="Bonometti L."/>
            <person name="Westerberg I."/>
            <person name="Brannstrom I.O."/>
            <person name="Guillou S."/>
            <person name="Cros-Aarteil S."/>
            <person name="Calhoun S."/>
            <person name="Haridas S."/>
            <person name="Kuo A."/>
            <person name="Mondo S."/>
            <person name="Pangilinan J."/>
            <person name="Riley R."/>
            <person name="Labutti K."/>
            <person name="Andreopoulos B."/>
            <person name="Lipzen A."/>
            <person name="Chen C."/>
            <person name="Yanf M."/>
            <person name="Daum C."/>
            <person name="Ng V."/>
            <person name="Clum A."/>
            <person name="Steindorff A."/>
            <person name="Ohm R."/>
            <person name="Martin F."/>
            <person name="Silar P."/>
            <person name="Natvig D."/>
            <person name="Lalanne C."/>
            <person name="Gautier V."/>
            <person name="Ament-Velasquez S.L."/>
            <person name="Kruys A."/>
            <person name="Hutchinson M.I."/>
            <person name="Powell A.J."/>
            <person name="Barry K."/>
            <person name="Miller A.N."/>
            <person name="Grigoriev I.V."/>
            <person name="Debuchy R."/>
            <person name="Gladieux P."/>
            <person name="Thoren M.H."/>
            <person name="Johannesson H."/>
        </authorList>
    </citation>
    <scope>NUCLEOTIDE SEQUENCE</scope>
    <source>
        <strain evidence="1">PSN4</strain>
    </source>
</reference>
<accession>A0AAJ0BIE9</accession>
<organism evidence="1 2">
    <name type="scientific">Echria macrotheca</name>
    <dbReference type="NCBI Taxonomy" id="438768"/>
    <lineage>
        <taxon>Eukaryota</taxon>
        <taxon>Fungi</taxon>
        <taxon>Dikarya</taxon>
        <taxon>Ascomycota</taxon>
        <taxon>Pezizomycotina</taxon>
        <taxon>Sordariomycetes</taxon>
        <taxon>Sordariomycetidae</taxon>
        <taxon>Sordariales</taxon>
        <taxon>Schizotheciaceae</taxon>
        <taxon>Echria</taxon>
    </lineage>
</organism>
<sequence length="505" mass="58105">MVTRTLLIVRNEGLYRVFFTRSRDGDLERSDFGIPAKPKKYDKWLDDMRNHNYSVNEYSSSYPGSWADAEAANPSALPRLPRIRFNHYHLIDLDCEVLFLDGTAQFMRRRRRRRLLAGPAIKYPEPNWEDVFDYTLHFVTPKTHIRDGAHKMFLAYVTAEMLREYRFVTSYIGLRWKRNSFPFHELSFALISLTSGHARFHPCPPETGELPYAQTPFLEFGSMRHHQYLAPGASGEFSTFWHGDDILISLVLVVDGAAIAAAAKWGLRFRRHFYVIVLSLFEVSLAEIGPHDRVTIRATKPIPLSSLRPEDCMSMHPLTRAECKPGVEKQYVPAEWASKPLCIFTAADLEELFPGVCALVNFFDIVARRRTATKSAGVLPAELYYQILDHVDHDTWKACQTVSPILREYCLARYWLDEQTRIVAGPSVRVQSPYLDRVLSFDLQDMTTGEVVPMLLNHRFTDELSREWVPLLGRGEREVVMSNVFLRFSSAADHPVVEDGEPDEW</sequence>
<dbReference type="AlphaFoldDB" id="A0AAJ0BIE9"/>
<evidence type="ECO:0000313" key="1">
    <source>
        <dbReference type="EMBL" id="KAK1758873.1"/>
    </source>
</evidence>
<dbReference type="EMBL" id="MU839828">
    <property type="protein sequence ID" value="KAK1758873.1"/>
    <property type="molecule type" value="Genomic_DNA"/>
</dbReference>
<gene>
    <name evidence="1" type="ORF">QBC47DRAFT_457265</name>
</gene>
<proteinExistence type="predicted"/>
<name>A0AAJ0BIE9_9PEZI</name>
<dbReference type="Proteomes" id="UP001239445">
    <property type="component" value="Unassembled WGS sequence"/>
</dbReference>
<comment type="caution">
    <text evidence="1">The sequence shown here is derived from an EMBL/GenBank/DDBJ whole genome shotgun (WGS) entry which is preliminary data.</text>
</comment>
<protein>
    <submittedName>
        <fullName evidence="1">Uncharacterized protein</fullName>
    </submittedName>
</protein>
<keyword evidence="2" id="KW-1185">Reference proteome</keyword>
<evidence type="ECO:0000313" key="2">
    <source>
        <dbReference type="Proteomes" id="UP001239445"/>
    </source>
</evidence>